<accession>A0A1D8NPW1</accession>
<dbReference type="GeneID" id="2908582"/>
<name>A0A1D8NPW1_YARLL</name>
<evidence type="ECO:0000313" key="3">
    <source>
        <dbReference type="EMBL" id="AOW07663.1"/>
    </source>
</evidence>
<feature type="compositionally biased region" description="Low complexity" evidence="1">
    <location>
        <begin position="737"/>
        <end position="766"/>
    </location>
</feature>
<dbReference type="AlphaFoldDB" id="A0A1D8NPW1"/>
<dbReference type="EMBL" id="CP017558">
    <property type="protein sequence ID" value="AOW07663.1"/>
    <property type="molecule type" value="Genomic_DNA"/>
</dbReference>
<dbReference type="VEuPathDB" id="FungiDB:YALI0_F24871g"/>
<dbReference type="Pfam" id="PF10214">
    <property type="entry name" value="Rrn6_beta-prop"/>
    <property type="match status" value="1"/>
</dbReference>
<evidence type="ECO:0000313" key="5">
    <source>
        <dbReference type="Proteomes" id="UP000182444"/>
    </source>
</evidence>
<evidence type="ECO:0000313" key="6">
    <source>
        <dbReference type="Proteomes" id="UP000256601"/>
    </source>
</evidence>
<dbReference type="EMBL" id="KZ858960">
    <property type="protein sequence ID" value="RDW27697.1"/>
    <property type="molecule type" value="Genomic_DNA"/>
</dbReference>
<feature type="region of interest" description="Disordered" evidence="1">
    <location>
        <begin position="728"/>
        <end position="786"/>
    </location>
</feature>
<feature type="compositionally biased region" description="Basic residues" evidence="1">
    <location>
        <begin position="774"/>
        <end position="786"/>
    </location>
</feature>
<dbReference type="VEuPathDB" id="FungiDB:YALI1_F32204g"/>
<organism evidence="3 5">
    <name type="scientific">Yarrowia lipolytica</name>
    <name type="common">Candida lipolytica</name>
    <dbReference type="NCBI Taxonomy" id="4952"/>
    <lineage>
        <taxon>Eukaryota</taxon>
        <taxon>Fungi</taxon>
        <taxon>Dikarya</taxon>
        <taxon>Ascomycota</taxon>
        <taxon>Saccharomycotina</taxon>
        <taxon>Dipodascomycetes</taxon>
        <taxon>Dipodascales</taxon>
        <taxon>Dipodascales incertae sedis</taxon>
        <taxon>Yarrowia</taxon>
    </lineage>
</organism>
<dbReference type="KEGG" id="yli:2908582"/>
<protein>
    <recommendedName>
        <fullName evidence="2">RRN6 beta-propeller domain-containing protein</fullName>
    </recommendedName>
</protein>
<reference evidence="3 5" key="1">
    <citation type="journal article" date="2016" name="PLoS ONE">
        <title>Sequence Assembly of Yarrowia lipolytica Strain W29/CLIB89 Shows Transposable Element Diversity.</title>
        <authorList>
            <person name="Magnan C."/>
            <person name="Yu J."/>
            <person name="Chang I."/>
            <person name="Jahn E."/>
            <person name="Kanomata Y."/>
            <person name="Wu J."/>
            <person name="Zeller M."/>
            <person name="Oakes M."/>
            <person name="Baldi P."/>
            <person name="Sandmeyer S."/>
        </authorList>
    </citation>
    <scope>NUCLEOTIDE SEQUENCE [LARGE SCALE GENOMIC DNA]</scope>
    <source>
        <strain evidence="3">CLIB89</strain>
        <strain evidence="5">CLIB89(W29)</strain>
    </source>
</reference>
<feature type="domain" description="RRN6 beta-propeller" evidence="2">
    <location>
        <begin position="300"/>
        <end position="447"/>
    </location>
</feature>
<evidence type="ECO:0000256" key="1">
    <source>
        <dbReference type="SAM" id="MobiDB-lite"/>
    </source>
</evidence>
<proteinExistence type="predicted"/>
<dbReference type="InterPro" id="IPR048535">
    <property type="entry name" value="RRN6_beta-prop"/>
</dbReference>
<reference evidence="4 6" key="2">
    <citation type="submission" date="2018-07" db="EMBL/GenBank/DDBJ databases">
        <title>Draft Genome Assemblies for Five Robust Yarrowia lipolytica Strains Exhibiting High Lipid Production and Pentose Sugar Utilization and Sugar Alcohol Secretion from Undetoxified Lignocellulosic Biomass Hydrolysates.</title>
        <authorList>
            <consortium name="DOE Joint Genome Institute"/>
            <person name="Walker C."/>
            <person name="Ryu S."/>
            <person name="Na H."/>
            <person name="Zane M."/>
            <person name="LaButti K."/>
            <person name="Lipzen A."/>
            <person name="Haridas S."/>
            <person name="Barry K."/>
            <person name="Grigoriev I.V."/>
            <person name="Quarterman J."/>
            <person name="Slininger P."/>
            <person name="Dien B."/>
            <person name="Trinh C.T."/>
        </authorList>
    </citation>
    <scope>NUCLEOTIDE SEQUENCE [LARGE SCALE GENOMIC DNA]</scope>
    <source>
        <strain evidence="4 6">YB392</strain>
    </source>
</reference>
<dbReference type="Proteomes" id="UP000182444">
    <property type="component" value="Chromosome 1F"/>
</dbReference>
<dbReference type="Proteomes" id="UP000256601">
    <property type="component" value="Unassembled WGS sequence"/>
</dbReference>
<evidence type="ECO:0000313" key="4">
    <source>
        <dbReference type="EMBL" id="RDW27697.1"/>
    </source>
</evidence>
<gene>
    <name evidence="4" type="ORF">B0I71DRAFT_128782</name>
    <name evidence="3" type="ORF">YALI1_F32204g</name>
</gene>
<evidence type="ECO:0000259" key="2">
    <source>
        <dbReference type="Pfam" id="PF10214"/>
    </source>
</evidence>
<sequence length="786" mass="88023">MSEQVSQVSWVNTDPSLWESQVGTGQWGMPLISREVFGDTDLHYPTVNSSLPLSEVGQSLTLYDTGFRTFTSSTEGDIVETVRNQAVNKSKIPLAEMHAKFAEDRELGFRKSSMLFRVDVGTKMAMADVEWNHGDTEHVEDTNFATFRIMAHAKGNELIIENVAPQDPSLDPAYATTRDVFDKSLPSLHHVKQHDFKREITQVLFDNPAGTGKLATRLLVRTTGATHVVDLNANVQELFTSMVSTSYFDLRDDKYVDCDLQGDLYAGATADGTWRIHQLGTEPEAHPPIIAQGYDPRFEVLSDWKSIKLFDGGKKMALASRKGLRLYAMNKEDMGAEPTFVELFQQQHAGDVIMDMKRDPKYPNLLVVLSAVRMMIFDLNKDTPLQISRTMNLLSEDASIKLSMSLVEGKSIAIVHSQLSLQKIFYTYAYQNPAEPLLLEWTCDPYPIMLSTQTPINSTLLVEFPGAIDMLFDCDIDGCVVRKLLTSEPSKFQDYKPDPVWKFPGQYKNGKEQNVRVFSFEGYDEFMLPPPFPEPIGVSEIAGKLDGLIKTWHKEGCPGGRTSLAQLGADDTPSSIDEFGEMLGELQKHYSTSAVRIFPNVDPVKKYEELMSVYVTPSTDTSDRGNPLLGKYLIEYRIKTERMCRRLAATLCYLTCSVRRSKEDRGKEKDVPVHITKMLDDWVIGAPPKTNYDDWVEFGTRKNKRKAPTQQELLSQIVASRNTIPTLSLSSQAPSQRASLAPSSSHRSSLARVASQDTRRQSAGPSGSQGGSQKRSKRRKTLGGFR</sequence>